<evidence type="ECO:0000256" key="13">
    <source>
        <dbReference type="PROSITE-ProRule" id="PRU00108"/>
    </source>
</evidence>
<evidence type="ECO:0000256" key="12">
    <source>
        <dbReference type="ARBA" id="ARBA00041737"/>
    </source>
</evidence>
<dbReference type="STRING" id="10036.ENSMAUP00000010514"/>
<dbReference type="Proteomes" id="UP000886700">
    <property type="component" value="Unplaced"/>
</dbReference>
<feature type="DNA-binding region" description="Homeobox" evidence="13">
    <location>
        <begin position="166"/>
        <end position="225"/>
    </location>
</feature>
<feature type="region of interest" description="Disordered" evidence="15">
    <location>
        <begin position="296"/>
        <end position="366"/>
    </location>
</feature>
<keyword evidence="10" id="KW-0844">Vision</keyword>
<keyword evidence="18" id="KW-1185">Reference proteome</keyword>
<dbReference type="GO" id="GO:0007601">
    <property type="term" value="P:visual perception"/>
    <property type="evidence" value="ECO:0007669"/>
    <property type="project" value="UniProtKB-KW"/>
</dbReference>
<dbReference type="PROSITE" id="PS51496">
    <property type="entry name" value="CVC"/>
    <property type="match status" value="1"/>
</dbReference>
<comment type="similarity">
    <text evidence="2">Belongs to the paired homeobox family.</text>
</comment>
<evidence type="ECO:0000259" key="16">
    <source>
        <dbReference type="PROSITE" id="PS50071"/>
    </source>
</evidence>
<feature type="region of interest" description="Disordered" evidence="15">
    <location>
        <begin position="1"/>
        <end position="23"/>
    </location>
</feature>
<dbReference type="InterPro" id="IPR023339">
    <property type="entry name" value="CVC"/>
</dbReference>
<dbReference type="Gene3D" id="1.10.10.60">
    <property type="entry name" value="Homeodomain-like"/>
    <property type="match status" value="1"/>
</dbReference>
<organism evidence="18 19">
    <name type="scientific">Mesocricetus auratus</name>
    <name type="common">Golden hamster</name>
    <dbReference type="NCBI Taxonomy" id="10036"/>
    <lineage>
        <taxon>Eukaryota</taxon>
        <taxon>Metazoa</taxon>
        <taxon>Chordata</taxon>
        <taxon>Craniata</taxon>
        <taxon>Vertebrata</taxon>
        <taxon>Euteleostomi</taxon>
        <taxon>Mammalia</taxon>
        <taxon>Eutheria</taxon>
        <taxon>Euarchontoglires</taxon>
        <taxon>Glires</taxon>
        <taxon>Rodentia</taxon>
        <taxon>Myomorpha</taxon>
        <taxon>Muroidea</taxon>
        <taxon>Cricetidae</taxon>
        <taxon>Cricetinae</taxon>
        <taxon>Mesocricetus</taxon>
    </lineage>
</organism>
<accession>A0A1U7Q891</accession>
<keyword evidence="8" id="KW-0804">Transcription</keyword>
<dbReference type="eggNOG" id="KOG0494">
    <property type="taxonomic scope" value="Eukaryota"/>
</dbReference>
<evidence type="ECO:0000256" key="7">
    <source>
        <dbReference type="ARBA" id="ARBA00023155"/>
    </source>
</evidence>
<dbReference type="InterPro" id="IPR009057">
    <property type="entry name" value="Homeodomain-like_sf"/>
</dbReference>
<dbReference type="Pfam" id="PF00046">
    <property type="entry name" value="Homeodomain"/>
    <property type="match status" value="1"/>
</dbReference>
<comment type="subcellular location">
    <subcellularLocation>
        <location evidence="1 13 14">Nucleus</location>
    </subcellularLocation>
</comment>
<evidence type="ECO:0000256" key="8">
    <source>
        <dbReference type="ARBA" id="ARBA00023163"/>
    </source>
</evidence>
<feature type="compositionally biased region" description="Polar residues" evidence="15">
    <location>
        <begin position="132"/>
        <end position="146"/>
    </location>
</feature>
<evidence type="ECO:0000256" key="9">
    <source>
        <dbReference type="ARBA" id="ARBA00023242"/>
    </source>
</evidence>
<dbReference type="CDD" id="cd00086">
    <property type="entry name" value="homeodomain"/>
    <property type="match status" value="1"/>
</dbReference>
<dbReference type="InterPro" id="IPR001356">
    <property type="entry name" value="HD"/>
</dbReference>
<protein>
    <recommendedName>
        <fullName evidence="11">Visual system homeobox 1</fullName>
    </recommendedName>
    <alternativeName>
        <fullName evidence="12">Transcription factor VSX1</fullName>
    </alternativeName>
</protein>
<gene>
    <name evidence="19" type="primary">Vsx1</name>
</gene>
<feature type="compositionally biased region" description="Basic and acidic residues" evidence="15">
    <location>
        <begin position="1"/>
        <end position="12"/>
    </location>
</feature>
<evidence type="ECO:0000256" key="3">
    <source>
        <dbReference type="ARBA" id="ARBA00022473"/>
    </source>
</evidence>
<dbReference type="InterPro" id="IPR051775">
    <property type="entry name" value="Homeobox_domain"/>
</dbReference>
<dbReference type="PANTHER" id="PTHR24323">
    <property type="entry name" value="CEH-10 HOMEODOMAIN-CONTAINING HOMOLOG"/>
    <property type="match status" value="1"/>
</dbReference>
<dbReference type="PANTHER" id="PTHR24323:SF3">
    <property type="entry name" value="VISUAL SYSTEM HOMEOBOX 1"/>
    <property type="match status" value="1"/>
</dbReference>
<evidence type="ECO:0000313" key="19">
    <source>
        <dbReference type="RefSeq" id="XP_005072606.1"/>
    </source>
</evidence>
<feature type="domain" description="Homeobox" evidence="16">
    <location>
        <begin position="164"/>
        <end position="224"/>
    </location>
</feature>
<evidence type="ECO:0000256" key="4">
    <source>
        <dbReference type="ARBA" id="ARBA00022606"/>
    </source>
</evidence>
<dbReference type="KEGG" id="maua:101833247"/>
<name>A0A1U7Q891_MESAU</name>
<dbReference type="AlphaFoldDB" id="A0A1U7Q891"/>
<evidence type="ECO:0000256" key="6">
    <source>
        <dbReference type="ARBA" id="ARBA00023125"/>
    </source>
</evidence>
<proteinExistence type="inferred from homology"/>
<dbReference type="PROSITE" id="PS50071">
    <property type="entry name" value="HOMEOBOX_2"/>
    <property type="match status" value="1"/>
</dbReference>
<dbReference type="SMART" id="SM00389">
    <property type="entry name" value="HOX"/>
    <property type="match status" value="1"/>
</dbReference>
<evidence type="ECO:0000259" key="17">
    <source>
        <dbReference type="PROSITE" id="PS51496"/>
    </source>
</evidence>
<keyword evidence="3" id="KW-0217">Developmental protein</keyword>
<keyword evidence="9 13" id="KW-0539">Nucleus</keyword>
<evidence type="ECO:0000256" key="11">
    <source>
        <dbReference type="ARBA" id="ARBA00039503"/>
    </source>
</evidence>
<evidence type="ECO:0000256" key="2">
    <source>
        <dbReference type="ARBA" id="ARBA00005733"/>
    </source>
</evidence>
<keyword evidence="7 13" id="KW-0371">Homeobox</keyword>
<dbReference type="GO" id="GO:0048666">
    <property type="term" value="P:neuron development"/>
    <property type="evidence" value="ECO:0007669"/>
    <property type="project" value="TreeGrafter"/>
</dbReference>
<evidence type="ECO:0000256" key="5">
    <source>
        <dbReference type="ARBA" id="ARBA00023015"/>
    </source>
</evidence>
<evidence type="ECO:0000256" key="14">
    <source>
        <dbReference type="RuleBase" id="RU000682"/>
    </source>
</evidence>
<sequence>MTGRDGHSDGLSRSRALAPGCPPTGSRLRSFAINDLLGLEGDLPTPAGPGLGTSCEASEEAAGPGPGLCGSCPARGALPLGLGLLCGFGAQPSSAAAARARCLLLADLRLLPPAGPEPAVAQTRVCPPPALGSQQRSESVSTSDGDSPSEEKSDLKMSPTPGKRKKRRHRTVFTAHQLEELEKAFGEAHYPDVYAREMLAVKTELPEDRIQVWFQNRRAKWRKREKRWGGSSVMAEYGLYGAMVRHCIPLPDSVLNSVDSLQGSCAPWLLGMHKKSSGMRKSESEDKLGLWGFDHLKEGANKGQDGPGKGPDKTILDPEDSVEDVAIDLSSSSRQETKKMPLESSAQGCSHDPGLQVFQPPKVEAS</sequence>
<dbReference type="GeneID" id="101833247"/>
<feature type="region of interest" description="Disordered" evidence="15">
    <location>
        <begin position="118"/>
        <end position="169"/>
    </location>
</feature>
<feature type="domain" description="CVC" evidence="17">
    <location>
        <begin position="226"/>
        <end position="278"/>
    </location>
</feature>
<dbReference type="GO" id="GO:0000976">
    <property type="term" value="F:transcription cis-regulatory region binding"/>
    <property type="evidence" value="ECO:0007669"/>
    <property type="project" value="TreeGrafter"/>
</dbReference>
<keyword evidence="6 13" id="KW-0238">DNA-binding</keyword>
<dbReference type="OrthoDB" id="6159439at2759"/>
<reference evidence="19" key="1">
    <citation type="submission" date="2025-08" db="UniProtKB">
        <authorList>
            <consortium name="RefSeq"/>
        </authorList>
    </citation>
    <scope>IDENTIFICATION</scope>
    <source>
        <tissue evidence="19">Liver</tissue>
    </source>
</reference>
<dbReference type="GO" id="GO:0005634">
    <property type="term" value="C:nucleus"/>
    <property type="evidence" value="ECO:0007669"/>
    <property type="project" value="UniProtKB-SubCell"/>
</dbReference>
<dbReference type="FunFam" id="1.10.10.60:FF:000065">
    <property type="entry name" value="Visual system homeobox 1"/>
    <property type="match status" value="1"/>
</dbReference>
<dbReference type="RefSeq" id="XP_005072606.1">
    <property type="nucleotide sequence ID" value="XM_005072549.3"/>
</dbReference>
<dbReference type="SUPFAM" id="SSF46689">
    <property type="entry name" value="Homeodomain-like"/>
    <property type="match status" value="1"/>
</dbReference>
<keyword evidence="4" id="KW-0716">Sensory transduction</keyword>
<evidence type="ECO:0000256" key="15">
    <source>
        <dbReference type="SAM" id="MobiDB-lite"/>
    </source>
</evidence>
<evidence type="ECO:0000313" key="18">
    <source>
        <dbReference type="Proteomes" id="UP000886700"/>
    </source>
</evidence>
<evidence type="ECO:0000256" key="10">
    <source>
        <dbReference type="ARBA" id="ARBA00023305"/>
    </source>
</evidence>
<feature type="compositionally biased region" description="Acidic residues" evidence="15">
    <location>
        <begin position="317"/>
        <end position="326"/>
    </location>
</feature>
<evidence type="ECO:0000256" key="1">
    <source>
        <dbReference type="ARBA" id="ARBA00004123"/>
    </source>
</evidence>
<dbReference type="GO" id="GO:0000981">
    <property type="term" value="F:DNA-binding transcription factor activity, RNA polymerase II-specific"/>
    <property type="evidence" value="ECO:0007669"/>
    <property type="project" value="InterPro"/>
</dbReference>
<keyword evidence="5" id="KW-0805">Transcription regulation</keyword>
<dbReference type="GO" id="GO:0060040">
    <property type="term" value="P:retinal bipolar neuron differentiation"/>
    <property type="evidence" value="ECO:0007669"/>
    <property type="project" value="UniProtKB-ARBA"/>
</dbReference>
<dbReference type="InterPro" id="IPR017970">
    <property type="entry name" value="Homeobox_CS"/>
</dbReference>
<dbReference type="CTD" id="30813"/>
<dbReference type="PROSITE" id="PS00027">
    <property type="entry name" value="HOMEOBOX_1"/>
    <property type="match status" value="1"/>
</dbReference>